<keyword evidence="3" id="KW-0812">Transmembrane</keyword>
<evidence type="ECO:0000259" key="4">
    <source>
        <dbReference type="PROSITE" id="PS50887"/>
    </source>
</evidence>
<accession>A0A4U8YVA2</accession>
<dbReference type="PROSITE" id="PS50887">
    <property type="entry name" value="GGDEF"/>
    <property type="match status" value="1"/>
</dbReference>
<dbReference type="InterPro" id="IPR000160">
    <property type="entry name" value="GGDEF_dom"/>
</dbReference>
<keyword evidence="3" id="KW-1133">Transmembrane helix</keyword>
<protein>
    <recommendedName>
        <fullName evidence="1">diguanylate cyclase</fullName>
        <ecNumber evidence="1">2.7.7.65</ecNumber>
    </recommendedName>
</protein>
<dbReference type="GO" id="GO:0052621">
    <property type="term" value="F:diguanylate cyclase activity"/>
    <property type="evidence" value="ECO:0007669"/>
    <property type="project" value="UniProtKB-EC"/>
</dbReference>
<comment type="catalytic activity">
    <reaction evidence="2">
        <text>2 GTP = 3',3'-c-di-GMP + 2 diphosphate</text>
        <dbReference type="Rhea" id="RHEA:24898"/>
        <dbReference type="ChEBI" id="CHEBI:33019"/>
        <dbReference type="ChEBI" id="CHEBI:37565"/>
        <dbReference type="ChEBI" id="CHEBI:58805"/>
        <dbReference type="EC" id="2.7.7.65"/>
    </reaction>
</comment>
<organism evidence="5 6">
    <name type="scientific">Desulfoluna butyratoxydans</name>
    <dbReference type="NCBI Taxonomy" id="231438"/>
    <lineage>
        <taxon>Bacteria</taxon>
        <taxon>Pseudomonadati</taxon>
        <taxon>Thermodesulfobacteriota</taxon>
        <taxon>Desulfobacteria</taxon>
        <taxon>Desulfobacterales</taxon>
        <taxon>Desulfolunaceae</taxon>
        <taxon>Desulfoluna</taxon>
    </lineage>
</organism>
<dbReference type="GO" id="GO:0043709">
    <property type="term" value="P:cell adhesion involved in single-species biofilm formation"/>
    <property type="evidence" value="ECO:0007669"/>
    <property type="project" value="TreeGrafter"/>
</dbReference>
<sequence>MGCNLKNRKDIPPGEVPGFNRRTASDNIVREQVIALLVLGQYLLSLVWVGGTEDLGALLSAMVPAMPRGLFFGVVFLPPFLTLGISLFARKFLGGSTRLFVCHRANLILLLFGAALTAILVQAPFVFESVLLLSSLLIVMTPAFSRGLYLGALLFFFLGSAWAGGWPGFSWFDIGDVVLTTLVGLIMVRFRFSDRVGRYLTRRTMEEQHRQLKETNRELLKANGRLQAITYVDGLTGVSNWRAFDEGLEGEWRRAMRGGTPVGLLMLDIDFFKAYNDTYGHQAGDDCLKQVAGSLEAGVRRQGEMVARYGGEEFAVIFPGANGDALAVLGESLRRRVGALGLTHPSLPWGHVSISIGGAVVCPRAGEDRESLIRQADKALYAAKEAGRNRVVIRKVP</sequence>
<dbReference type="EMBL" id="CAADHO010000006">
    <property type="protein sequence ID" value="VFQ45862.1"/>
    <property type="molecule type" value="Genomic_DNA"/>
</dbReference>
<dbReference type="AlphaFoldDB" id="A0A4U8YVA2"/>
<evidence type="ECO:0000256" key="1">
    <source>
        <dbReference type="ARBA" id="ARBA00012528"/>
    </source>
</evidence>
<dbReference type="InterPro" id="IPR043128">
    <property type="entry name" value="Rev_trsase/Diguanyl_cyclase"/>
</dbReference>
<dbReference type="CDD" id="cd01949">
    <property type="entry name" value="GGDEF"/>
    <property type="match status" value="1"/>
</dbReference>
<dbReference type="Gene3D" id="3.30.70.270">
    <property type="match status" value="1"/>
</dbReference>
<feature type="transmembrane region" description="Helical" evidence="3">
    <location>
        <begin position="148"/>
        <end position="165"/>
    </location>
</feature>
<dbReference type="FunFam" id="3.30.70.270:FF:000001">
    <property type="entry name" value="Diguanylate cyclase domain protein"/>
    <property type="match status" value="1"/>
</dbReference>
<dbReference type="PANTHER" id="PTHR45138">
    <property type="entry name" value="REGULATORY COMPONENTS OF SENSORY TRANSDUCTION SYSTEM"/>
    <property type="match status" value="1"/>
</dbReference>
<dbReference type="InterPro" id="IPR029787">
    <property type="entry name" value="Nucleotide_cyclase"/>
</dbReference>
<evidence type="ECO:0000313" key="6">
    <source>
        <dbReference type="Proteomes" id="UP000507962"/>
    </source>
</evidence>
<reference evidence="5 6" key="1">
    <citation type="submission" date="2019-03" db="EMBL/GenBank/DDBJ databases">
        <authorList>
            <person name="Nijsse B."/>
        </authorList>
    </citation>
    <scope>NUCLEOTIDE SEQUENCE [LARGE SCALE GENOMIC DNA]</scope>
    <source>
        <strain evidence="5">Desulfoluna butyratoxydans MSL71</strain>
    </source>
</reference>
<keyword evidence="6" id="KW-1185">Reference proteome</keyword>
<dbReference type="SUPFAM" id="SSF55073">
    <property type="entry name" value="Nucleotide cyclase"/>
    <property type="match status" value="1"/>
</dbReference>
<evidence type="ECO:0000256" key="3">
    <source>
        <dbReference type="SAM" id="Phobius"/>
    </source>
</evidence>
<dbReference type="NCBIfam" id="TIGR00254">
    <property type="entry name" value="GGDEF"/>
    <property type="match status" value="1"/>
</dbReference>
<dbReference type="Proteomes" id="UP000507962">
    <property type="component" value="Unassembled WGS sequence"/>
</dbReference>
<dbReference type="EC" id="2.7.7.65" evidence="1"/>
<dbReference type="GO" id="GO:0005886">
    <property type="term" value="C:plasma membrane"/>
    <property type="evidence" value="ECO:0007669"/>
    <property type="project" value="TreeGrafter"/>
</dbReference>
<gene>
    <name evidence="5" type="ORF">MSL71_35240</name>
</gene>
<dbReference type="GO" id="GO:1902201">
    <property type="term" value="P:negative regulation of bacterial-type flagellum-dependent cell motility"/>
    <property type="evidence" value="ECO:0007669"/>
    <property type="project" value="TreeGrafter"/>
</dbReference>
<feature type="transmembrane region" description="Helical" evidence="3">
    <location>
        <begin position="70"/>
        <end position="89"/>
    </location>
</feature>
<evidence type="ECO:0000313" key="5">
    <source>
        <dbReference type="EMBL" id="VFQ45862.1"/>
    </source>
</evidence>
<keyword evidence="3" id="KW-0472">Membrane</keyword>
<dbReference type="PANTHER" id="PTHR45138:SF9">
    <property type="entry name" value="DIGUANYLATE CYCLASE DGCM-RELATED"/>
    <property type="match status" value="1"/>
</dbReference>
<evidence type="ECO:0000256" key="2">
    <source>
        <dbReference type="ARBA" id="ARBA00034247"/>
    </source>
</evidence>
<feature type="transmembrane region" description="Helical" evidence="3">
    <location>
        <begin position="101"/>
        <end position="119"/>
    </location>
</feature>
<feature type="transmembrane region" description="Helical" evidence="3">
    <location>
        <begin position="171"/>
        <end position="192"/>
    </location>
</feature>
<name>A0A4U8YVA2_9BACT</name>
<dbReference type="SMART" id="SM00267">
    <property type="entry name" value="GGDEF"/>
    <property type="match status" value="1"/>
</dbReference>
<dbReference type="Pfam" id="PF00990">
    <property type="entry name" value="GGDEF"/>
    <property type="match status" value="1"/>
</dbReference>
<feature type="transmembrane region" description="Helical" evidence="3">
    <location>
        <begin position="33"/>
        <end position="50"/>
    </location>
</feature>
<proteinExistence type="predicted"/>
<dbReference type="InterPro" id="IPR050469">
    <property type="entry name" value="Diguanylate_Cyclase"/>
</dbReference>
<feature type="domain" description="GGDEF" evidence="4">
    <location>
        <begin position="260"/>
        <end position="396"/>
    </location>
</feature>
<dbReference type="RefSeq" id="WP_180142892.1">
    <property type="nucleotide sequence ID" value="NZ_CAADHO010000006.1"/>
</dbReference>